<dbReference type="PANTHER" id="PTHR44858:SF1">
    <property type="entry name" value="UDP-N-ACETYLGLUCOSAMINE--PEPTIDE N-ACETYLGLUCOSAMINYLTRANSFERASE SPINDLY-RELATED"/>
    <property type="match status" value="1"/>
</dbReference>
<dbReference type="InterPro" id="IPR019734">
    <property type="entry name" value="TPR_rpt"/>
</dbReference>
<dbReference type="Pfam" id="PF07719">
    <property type="entry name" value="TPR_2"/>
    <property type="match status" value="1"/>
</dbReference>
<proteinExistence type="predicted"/>
<evidence type="ECO:0000313" key="4">
    <source>
        <dbReference type="EMBL" id="RFT14978.1"/>
    </source>
</evidence>
<accession>A0A3E2BJQ7</accession>
<name>A0A3E2BJQ7_9BACT</name>
<dbReference type="Proteomes" id="UP000257323">
    <property type="component" value="Unassembled WGS sequence"/>
</dbReference>
<feature type="repeat" description="TPR" evidence="3">
    <location>
        <begin position="220"/>
        <end position="253"/>
    </location>
</feature>
<dbReference type="PANTHER" id="PTHR44858">
    <property type="entry name" value="TETRATRICOPEPTIDE REPEAT PROTEIN 6"/>
    <property type="match status" value="1"/>
</dbReference>
<evidence type="ECO:0000313" key="5">
    <source>
        <dbReference type="Proteomes" id="UP000257323"/>
    </source>
</evidence>
<dbReference type="SUPFAM" id="SSF48452">
    <property type="entry name" value="TPR-like"/>
    <property type="match status" value="2"/>
</dbReference>
<dbReference type="AlphaFoldDB" id="A0A3E2BJQ7"/>
<feature type="repeat" description="TPR" evidence="3">
    <location>
        <begin position="357"/>
        <end position="390"/>
    </location>
</feature>
<dbReference type="SMART" id="SM00028">
    <property type="entry name" value="TPR"/>
    <property type="match status" value="7"/>
</dbReference>
<keyword evidence="1" id="KW-0677">Repeat</keyword>
<dbReference type="InterPro" id="IPR013105">
    <property type="entry name" value="TPR_2"/>
</dbReference>
<protein>
    <submittedName>
        <fullName evidence="4">TPR repeat-containing protein</fullName>
    </submittedName>
</protein>
<sequence length="468" mass="53791">MFSRAEAELHKFTVPGYRAAVSYFEQALQLKPDLVMVYGRLAVAYGLWARERNDLGLDNLEQWVKSYYFTLRAKELGQVADYLKASALTGNARSFISRREYGEFFSTIKKRFAGESAELALSYVRDLFSTGQFKKEAINQPLEALDRVLKDNPDEAEALVFKALVQVLTAEDPHLVRVMELRPDWSLPCFLLGLFYKSRGEVEQSEKWFNQVLGKNPDHPRAMAELGEMAFLGKKYEQAEKQLERALALDGEMPRAHLIVGLVLREKGEYDRALEHFQAITTLVPDHEEALYYQGLTLIEQADWPGSLEILDSLVRIGSSYEIFGYALRALSCLMLNRLAEAEADCRQALALSSNYYLPYYLLGLIHFRREDWKKAAENFNQSLKIDRTFDDGHYYLGQTFLKLNDHKRAREELTRAAELFEYEAGQAGQLGLQARERGWSRKVELLLKRKNELEGKARHCRQLLASL</sequence>
<dbReference type="InterPro" id="IPR011990">
    <property type="entry name" value="TPR-like_helical_dom_sf"/>
</dbReference>
<evidence type="ECO:0000256" key="2">
    <source>
        <dbReference type="ARBA" id="ARBA00022803"/>
    </source>
</evidence>
<evidence type="ECO:0000256" key="1">
    <source>
        <dbReference type="ARBA" id="ARBA00022737"/>
    </source>
</evidence>
<dbReference type="Gene3D" id="1.25.40.10">
    <property type="entry name" value="Tetratricopeptide repeat domain"/>
    <property type="match status" value="3"/>
</dbReference>
<evidence type="ECO:0000256" key="3">
    <source>
        <dbReference type="PROSITE-ProRule" id="PRU00339"/>
    </source>
</evidence>
<dbReference type="Pfam" id="PF13432">
    <property type="entry name" value="TPR_16"/>
    <property type="match status" value="1"/>
</dbReference>
<dbReference type="InterPro" id="IPR050498">
    <property type="entry name" value="Ycf3"/>
</dbReference>
<feature type="repeat" description="TPR" evidence="3">
    <location>
        <begin position="254"/>
        <end position="287"/>
    </location>
</feature>
<comment type="caution">
    <text evidence="4">The sequence shown here is derived from an EMBL/GenBank/DDBJ whole genome shotgun (WGS) entry which is preliminary data.</text>
</comment>
<keyword evidence="2 3" id="KW-0802">TPR repeat</keyword>
<dbReference type="EMBL" id="QUAH01000015">
    <property type="protein sequence ID" value="RFT14978.1"/>
    <property type="molecule type" value="Genomic_DNA"/>
</dbReference>
<dbReference type="Pfam" id="PF13181">
    <property type="entry name" value="TPR_8"/>
    <property type="match status" value="1"/>
</dbReference>
<gene>
    <name evidence="4" type="ORF">OP8BY_1178</name>
</gene>
<organism evidence="4 5">
    <name type="scientific">Candidatus Saccharicenans subterraneus</name>
    <dbReference type="NCBI Taxonomy" id="2508984"/>
    <lineage>
        <taxon>Bacteria</taxon>
        <taxon>Candidatus Aminicenantota</taxon>
        <taxon>Candidatus Aminicenantia</taxon>
        <taxon>Candidatus Aminicenantales</taxon>
        <taxon>Candidatus Saccharicenantaceae</taxon>
        <taxon>Candidatus Saccharicenans</taxon>
    </lineage>
</organism>
<dbReference type="PROSITE" id="PS50005">
    <property type="entry name" value="TPR"/>
    <property type="match status" value="3"/>
</dbReference>
<reference evidence="4 5" key="1">
    <citation type="submission" date="2018-08" db="EMBL/GenBank/DDBJ databases">
        <title>Genome analysis of the thermophilic bacterium of the candidate phylum Aminicenantes from deep subsurface aquifer revealed its physiology and ecological role.</title>
        <authorList>
            <person name="Kadnikov V.V."/>
            <person name="Mardanov A.V."/>
            <person name="Beletsky A.V."/>
            <person name="Karnachuk O.V."/>
            <person name="Ravin N.V."/>
        </authorList>
    </citation>
    <scope>NUCLEOTIDE SEQUENCE [LARGE SCALE GENOMIC DNA]</scope>
    <source>
        <strain evidence="4">BY38</strain>
    </source>
</reference>